<dbReference type="Proteomes" id="UP001431634">
    <property type="component" value="Unassembled WGS sequence"/>
</dbReference>
<dbReference type="Gene3D" id="2.10.109.10">
    <property type="entry name" value="Umud Fragment, subunit A"/>
    <property type="match status" value="1"/>
</dbReference>
<dbReference type="InterPro" id="IPR036286">
    <property type="entry name" value="LexA/Signal_pep-like_sf"/>
</dbReference>
<evidence type="ECO:0000313" key="2">
    <source>
        <dbReference type="EMBL" id="MDI2090471.1"/>
    </source>
</evidence>
<organism evidence="2 3">
    <name type="scientific">Commensalibacter oyaizuii</name>
    <dbReference type="NCBI Taxonomy" id="3043873"/>
    <lineage>
        <taxon>Bacteria</taxon>
        <taxon>Pseudomonadati</taxon>
        <taxon>Pseudomonadota</taxon>
        <taxon>Alphaproteobacteria</taxon>
        <taxon>Acetobacterales</taxon>
        <taxon>Acetobacteraceae</taxon>
    </lineage>
</organism>
<dbReference type="InterPro" id="IPR001387">
    <property type="entry name" value="Cro/C1-type_HTH"/>
</dbReference>
<comment type="caution">
    <text evidence="2">The sequence shown here is derived from an EMBL/GenBank/DDBJ whole genome shotgun (WGS) entry which is preliminary data.</text>
</comment>
<keyword evidence="3" id="KW-1185">Reference proteome</keyword>
<feature type="domain" description="HTH cro/C1-type" evidence="1">
    <location>
        <begin position="35"/>
        <end position="64"/>
    </location>
</feature>
<dbReference type="EMBL" id="JASBAO010000001">
    <property type="protein sequence ID" value="MDI2090471.1"/>
    <property type="molecule type" value="Genomic_DNA"/>
</dbReference>
<evidence type="ECO:0000313" key="3">
    <source>
        <dbReference type="Proteomes" id="UP001431634"/>
    </source>
</evidence>
<protein>
    <submittedName>
        <fullName evidence="2">LexA family transcriptional regulator</fullName>
    </submittedName>
</protein>
<dbReference type="SMART" id="SM00530">
    <property type="entry name" value="HTH_XRE"/>
    <property type="match status" value="1"/>
</dbReference>
<dbReference type="InterPro" id="IPR015927">
    <property type="entry name" value="Peptidase_S24_S26A/B/C"/>
</dbReference>
<dbReference type="InterPro" id="IPR039418">
    <property type="entry name" value="LexA-like"/>
</dbReference>
<sequence>MKNQVLLDKIHNILKEKQVKPSRAGINAGLGPDFIRKLKNAKNSPKAENLFKLAKALNIDVNYFLDPIDQSVQKELQNQPVHNENDEDTEIYAIPTETIYVRGELNAKQWKKNKDWPPSRYIPLTIPKDSRFLSTSRYGLIIKDDSMNLLYPTGSIVIVTPFQELERLPENGDCVVVTKHDSLYSHYEMTLKIVQIRENGQFFLWPKSDNPEFLQPIILPKPTLKHYSNTLIGNLDDPPTIEIQALVTGCYNIVEKISF</sequence>
<dbReference type="Pfam" id="PF00717">
    <property type="entry name" value="Peptidase_S24"/>
    <property type="match status" value="1"/>
</dbReference>
<dbReference type="CDD" id="cd06529">
    <property type="entry name" value="S24_LexA-like"/>
    <property type="match status" value="1"/>
</dbReference>
<dbReference type="Gene3D" id="1.10.260.40">
    <property type="entry name" value="lambda repressor-like DNA-binding domains"/>
    <property type="match status" value="1"/>
</dbReference>
<gene>
    <name evidence="2" type="ORF">QJV27_03595</name>
</gene>
<dbReference type="PROSITE" id="PS50943">
    <property type="entry name" value="HTH_CROC1"/>
    <property type="match status" value="1"/>
</dbReference>
<accession>A0ABT6Q025</accession>
<name>A0ABT6Q025_9PROT</name>
<dbReference type="SUPFAM" id="SSF47413">
    <property type="entry name" value="lambda repressor-like DNA-binding domains"/>
    <property type="match status" value="1"/>
</dbReference>
<dbReference type="InterPro" id="IPR010982">
    <property type="entry name" value="Lambda_DNA-bd_dom_sf"/>
</dbReference>
<proteinExistence type="predicted"/>
<dbReference type="RefSeq" id="WP_281447609.1">
    <property type="nucleotide sequence ID" value="NZ_JASBAO010000001.1"/>
</dbReference>
<dbReference type="CDD" id="cd00093">
    <property type="entry name" value="HTH_XRE"/>
    <property type="match status" value="1"/>
</dbReference>
<dbReference type="SUPFAM" id="SSF51306">
    <property type="entry name" value="LexA/Signal peptidase"/>
    <property type="match status" value="1"/>
</dbReference>
<reference evidence="2" key="1">
    <citation type="submission" date="2023-05" db="EMBL/GenBank/DDBJ databases">
        <title>Whole genome sequence of Commensalibacter sp.</title>
        <authorList>
            <person name="Charoenyingcharoen P."/>
            <person name="Yukphan P."/>
        </authorList>
    </citation>
    <scope>NUCLEOTIDE SEQUENCE</scope>
    <source>
        <strain evidence="2">TBRC 16381</strain>
    </source>
</reference>
<evidence type="ECO:0000259" key="1">
    <source>
        <dbReference type="PROSITE" id="PS50943"/>
    </source>
</evidence>